<comment type="caution">
    <text evidence="2">The sequence shown here is derived from an EMBL/GenBank/DDBJ whole genome shotgun (WGS) entry which is preliminary data.</text>
</comment>
<evidence type="ECO:0000259" key="1">
    <source>
        <dbReference type="Pfam" id="PF03756"/>
    </source>
</evidence>
<dbReference type="Proteomes" id="UP001490330">
    <property type="component" value="Unassembled WGS sequence"/>
</dbReference>
<dbReference type="EMBL" id="JBEPCV010000045">
    <property type="protein sequence ID" value="MER6908440.1"/>
    <property type="molecule type" value="Genomic_DNA"/>
</dbReference>
<feature type="domain" description="A-factor biosynthesis hotdog" evidence="1">
    <location>
        <begin position="23"/>
        <end position="156"/>
    </location>
</feature>
<organism evidence="2 3">
    <name type="scientific">Streptomyces flaveolus</name>
    <dbReference type="NCBI Taxonomy" id="67297"/>
    <lineage>
        <taxon>Bacteria</taxon>
        <taxon>Bacillati</taxon>
        <taxon>Actinomycetota</taxon>
        <taxon>Actinomycetes</taxon>
        <taxon>Kitasatosporales</taxon>
        <taxon>Streptomycetaceae</taxon>
        <taxon>Streptomyces</taxon>
    </lineage>
</organism>
<accession>A0ABV1VPL3</accession>
<dbReference type="Pfam" id="PF03756">
    <property type="entry name" value="AfsA"/>
    <property type="match status" value="2"/>
</dbReference>
<dbReference type="Gene3D" id="3.10.129.110">
    <property type="entry name" value="Polyketide synthase dehydratase"/>
    <property type="match status" value="1"/>
</dbReference>
<protein>
    <submittedName>
        <fullName evidence="2">ScbA/BarX family gamma-butyrolactone biosynthesis protein</fullName>
    </submittedName>
</protein>
<gene>
    <name evidence="2" type="ORF">ABT322_32840</name>
</gene>
<dbReference type="InterPro" id="IPR047757">
    <property type="entry name" value="AfsA-like"/>
</dbReference>
<dbReference type="InterPro" id="IPR042104">
    <property type="entry name" value="PKS_dehydratase_sf"/>
</dbReference>
<proteinExistence type="predicted"/>
<name>A0ABV1VPL3_9ACTN</name>
<evidence type="ECO:0000313" key="2">
    <source>
        <dbReference type="EMBL" id="MER6908440.1"/>
    </source>
</evidence>
<keyword evidence="3" id="KW-1185">Reference proteome</keyword>
<reference evidence="2 3" key="1">
    <citation type="submission" date="2024-06" db="EMBL/GenBank/DDBJ databases">
        <title>The Natural Products Discovery Center: Release of the First 8490 Sequenced Strains for Exploring Actinobacteria Biosynthetic Diversity.</title>
        <authorList>
            <person name="Kalkreuter E."/>
            <person name="Kautsar S.A."/>
            <person name="Yang D."/>
            <person name="Bader C.D."/>
            <person name="Teijaro C.N."/>
            <person name="Fluegel L."/>
            <person name="Davis C.M."/>
            <person name="Simpson J.R."/>
            <person name="Lauterbach L."/>
            <person name="Steele A.D."/>
            <person name="Gui C."/>
            <person name="Meng S."/>
            <person name="Li G."/>
            <person name="Viehrig K."/>
            <person name="Ye F."/>
            <person name="Su P."/>
            <person name="Kiefer A.F."/>
            <person name="Nichols A."/>
            <person name="Cepeda A.J."/>
            <person name="Yan W."/>
            <person name="Fan B."/>
            <person name="Jiang Y."/>
            <person name="Adhikari A."/>
            <person name="Zheng C.-J."/>
            <person name="Schuster L."/>
            <person name="Cowan T.M."/>
            <person name="Smanski M.J."/>
            <person name="Chevrette M.G."/>
            <person name="De Carvalho L.P.S."/>
            <person name="Shen B."/>
        </authorList>
    </citation>
    <scope>NUCLEOTIDE SEQUENCE [LARGE SCALE GENOMIC DNA]</scope>
    <source>
        <strain evidence="2 3">NPDC000632</strain>
    </source>
</reference>
<sequence>MLGTDDRPGPVEPALTRTVAKEYVHRAALAEVFLTGWNRTGPDSFLVSAQWPRSHSFYSSDRGVHDPLLLCESLRQCGLLLTHAAFKVPFGYQLSWSSLRYSANPEAMRIGSTPADIEMHVQCTDVRYRRSLPVAMTMRIEVVLDSALLAVATITFGQHAPAVYRRLRAGRSDAAGLCANAPTPAAPIPPYVAGRTRQEDVVLSPTEDRLRWRLRVDTNHPVLFDHPVDHVPGMLLLESVRQAGHAVHPSGGDVMPTLMDVSFNRYVELDEPCWIEAEAMPSPAGSRKATRVNGLQGGRLAFTAVTQMTDITGSPPC</sequence>
<dbReference type="InterPro" id="IPR005509">
    <property type="entry name" value="AfsA_hotdog_dom"/>
</dbReference>
<feature type="domain" description="A-factor biosynthesis hotdog" evidence="1">
    <location>
        <begin position="194"/>
        <end position="306"/>
    </location>
</feature>
<evidence type="ECO:0000313" key="3">
    <source>
        <dbReference type="Proteomes" id="UP001490330"/>
    </source>
</evidence>
<dbReference type="NCBIfam" id="NF041195">
    <property type="entry name" value="ScbA_BarX_GamBu"/>
    <property type="match status" value="1"/>
</dbReference>
<dbReference type="RefSeq" id="WP_350721964.1">
    <property type="nucleotide sequence ID" value="NZ_JBEPCO010000033.1"/>
</dbReference>